<gene>
    <name evidence="11" type="ORF">I6I10_10710</name>
</gene>
<proteinExistence type="inferred from homology"/>
<dbReference type="PROSITE" id="PS00217">
    <property type="entry name" value="SUGAR_TRANSPORT_2"/>
    <property type="match status" value="1"/>
</dbReference>
<evidence type="ECO:0000256" key="2">
    <source>
        <dbReference type="ARBA" id="ARBA00022448"/>
    </source>
</evidence>
<dbReference type="Proteomes" id="UP000596145">
    <property type="component" value="Chromosome"/>
</dbReference>
<dbReference type="SUPFAM" id="SSF103473">
    <property type="entry name" value="MFS general substrate transporter"/>
    <property type="match status" value="1"/>
</dbReference>
<name>A0A7T4EEI9_9CORY</name>
<evidence type="ECO:0000256" key="5">
    <source>
        <dbReference type="ARBA" id="ARBA00022989"/>
    </source>
</evidence>
<feature type="transmembrane region" description="Helical" evidence="9">
    <location>
        <begin position="109"/>
        <end position="131"/>
    </location>
</feature>
<feature type="domain" description="Major facilitator superfamily (MFS) profile" evidence="10">
    <location>
        <begin position="1"/>
        <end position="404"/>
    </location>
</feature>
<feature type="transmembrane region" description="Helical" evidence="9">
    <location>
        <begin position="152"/>
        <end position="171"/>
    </location>
</feature>
<evidence type="ECO:0000256" key="9">
    <source>
        <dbReference type="SAM" id="Phobius"/>
    </source>
</evidence>
<feature type="transmembrane region" description="Helical" evidence="9">
    <location>
        <begin position="258"/>
        <end position="279"/>
    </location>
</feature>
<evidence type="ECO:0000259" key="10">
    <source>
        <dbReference type="PROSITE" id="PS50850"/>
    </source>
</evidence>
<feature type="transmembrane region" description="Helical" evidence="9">
    <location>
        <begin position="49"/>
        <end position="69"/>
    </location>
</feature>
<evidence type="ECO:0000256" key="7">
    <source>
        <dbReference type="ARBA" id="ARBA00038075"/>
    </source>
</evidence>
<comment type="subcellular location">
    <subcellularLocation>
        <location evidence="1">Cell inner membrane</location>
        <topology evidence="1">Multi-pass membrane protein</topology>
    </subcellularLocation>
</comment>
<evidence type="ECO:0000256" key="1">
    <source>
        <dbReference type="ARBA" id="ARBA00004429"/>
    </source>
</evidence>
<dbReference type="GO" id="GO:0022857">
    <property type="term" value="F:transmembrane transporter activity"/>
    <property type="evidence" value="ECO:0007669"/>
    <property type="project" value="InterPro"/>
</dbReference>
<evidence type="ECO:0000256" key="3">
    <source>
        <dbReference type="ARBA" id="ARBA00022475"/>
    </source>
</evidence>
<feature type="transmembrane region" description="Helical" evidence="9">
    <location>
        <begin position="374"/>
        <end position="394"/>
    </location>
</feature>
<dbReference type="GO" id="GO:0005886">
    <property type="term" value="C:plasma membrane"/>
    <property type="evidence" value="ECO:0007669"/>
    <property type="project" value="UniProtKB-SubCell"/>
</dbReference>
<keyword evidence="6 9" id="KW-0472">Membrane</keyword>
<comment type="similarity">
    <text evidence="7">Belongs to the major facilitator superfamily. Drug:H(+) antiporter-3 (DHA3) (TC 2.A.1.21) family.</text>
</comment>
<reference evidence="11 12" key="1">
    <citation type="submission" date="2020-12" db="EMBL/GenBank/DDBJ databases">
        <title>FDA dAtabase for Regulatory Grade micrObial Sequences (FDA-ARGOS): Supporting development and validation of Infectious Disease Dx tests.</title>
        <authorList>
            <person name="Sproer C."/>
            <person name="Gronow S."/>
            <person name="Severitt S."/>
            <person name="Schroder I."/>
            <person name="Tallon L."/>
            <person name="Sadzewicz L."/>
            <person name="Zhao X."/>
            <person name="Boylan J."/>
            <person name="Ott S."/>
            <person name="Bowen H."/>
            <person name="Vavikolanu K."/>
            <person name="Mehta A."/>
            <person name="Aluvathingal J."/>
            <person name="Nadendla S."/>
            <person name="Lowell S."/>
            <person name="Myers T."/>
            <person name="Yan Y."/>
            <person name="Sichtig H."/>
        </authorList>
    </citation>
    <scope>NUCLEOTIDE SEQUENCE [LARGE SCALE GENOMIC DNA]</scope>
    <source>
        <strain evidence="11 12">FDAARGOS_1053</strain>
    </source>
</reference>
<feature type="transmembrane region" description="Helical" evidence="9">
    <location>
        <begin position="312"/>
        <end position="334"/>
    </location>
</feature>
<accession>A0A7T4EEI9</accession>
<evidence type="ECO:0000256" key="4">
    <source>
        <dbReference type="ARBA" id="ARBA00022692"/>
    </source>
</evidence>
<evidence type="ECO:0000256" key="6">
    <source>
        <dbReference type="ARBA" id="ARBA00023136"/>
    </source>
</evidence>
<dbReference type="PANTHER" id="PTHR23513:SF9">
    <property type="entry name" value="ENTEROBACTIN EXPORTER ENTS"/>
    <property type="match status" value="1"/>
</dbReference>
<keyword evidence="3" id="KW-1003">Cell membrane</keyword>
<feature type="transmembrane region" description="Helical" evidence="9">
    <location>
        <begin position="223"/>
        <end position="246"/>
    </location>
</feature>
<dbReference type="InterPro" id="IPR011701">
    <property type="entry name" value="MFS"/>
</dbReference>
<dbReference type="InterPro" id="IPR020846">
    <property type="entry name" value="MFS_dom"/>
</dbReference>
<feature type="transmembrane region" description="Helical" evidence="9">
    <location>
        <begin position="346"/>
        <end position="368"/>
    </location>
</feature>
<dbReference type="PANTHER" id="PTHR23513">
    <property type="entry name" value="INTEGRAL MEMBRANE EFFLUX PROTEIN-RELATED"/>
    <property type="match status" value="1"/>
</dbReference>
<keyword evidence="2" id="KW-0813">Transport</keyword>
<evidence type="ECO:0000313" key="11">
    <source>
        <dbReference type="EMBL" id="QQB45926.1"/>
    </source>
</evidence>
<evidence type="ECO:0000313" key="12">
    <source>
        <dbReference type="Proteomes" id="UP000596145"/>
    </source>
</evidence>
<dbReference type="Pfam" id="PF07690">
    <property type="entry name" value="MFS_1"/>
    <property type="match status" value="1"/>
</dbReference>
<dbReference type="Gene3D" id="1.20.1250.20">
    <property type="entry name" value="MFS general substrate transporter like domains"/>
    <property type="match status" value="1"/>
</dbReference>
<dbReference type="GeneID" id="92759839"/>
<evidence type="ECO:0000256" key="8">
    <source>
        <dbReference type="ARBA" id="ARBA00040914"/>
    </source>
</evidence>
<keyword evidence="4 9" id="KW-0812">Transmembrane</keyword>
<protein>
    <recommendedName>
        <fullName evidence="8">Multidrug efflux pump Tap</fullName>
    </recommendedName>
</protein>
<dbReference type="OrthoDB" id="3177993at2"/>
<dbReference type="CDD" id="cd06173">
    <property type="entry name" value="MFS_MefA_like"/>
    <property type="match status" value="1"/>
</dbReference>
<feature type="transmembrane region" description="Helical" evidence="9">
    <location>
        <begin position="177"/>
        <end position="202"/>
    </location>
</feature>
<dbReference type="InterPro" id="IPR005829">
    <property type="entry name" value="Sugar_transporter_CS"/>
</dbReference>
<sequence>MTQGAPGHVAVPAITPYVYLASAAMSILGNAVASIVWPWMVLERSGNPAAAGIVATAIAVPSLIFAFVGGHLVDTVGRKPMSVVSDVVSALSIVLLIMVDHVADLSLGWFIALGIFGAVGDVPGMSARSALVGDVVTEKMTLDRLSGVNQTIASFGFLVGPALAGVLLSTLNMTDVLWITAICSFAAAGLTTLLPVGTSAAAGEGETLRGSLGSWKRILAVPAIRLIAVVSLASTVCVAPLLAVLLPAHFQSIDRPGLLGITMSAYAVGEIVGGAYVAWRGTQRRRAMWAVAAGLEIVGMLFFTVIQLNWTAMVGMVIAGIGGGLFAPMIMVIVTEGVANDVRGRAFSLFNALGMFAAPIGLVIVTGLLHWLNIYHVCIVLSLVFLGVGSWSIARGWAVLPRYANANNEGRTVHADGVDCGDHERQ</sequence>
<feature type="transmembrane region" description="Helical" evidence="9">
    <location>
        <begin position="17"/>
        <end position="37"/>
    </location>
</feature>
<feature type="transmembrane region" description="Helical" evidence="9">
    <location>
        <begin position="286"/>
        <end position="306"/>
    </location>
</feature>
<feature type="transmembrane region" description="Helical" evidence="9">
    <location>
        <begin position="81"/>
        <end position="103"/>
    </location>
</feature>
<dbReference type="PROSITE" id="PS50850">
    <property type="entry name" value="MFS"/>
    <property type="match status" value="1"/>
</dbReference>
<keyword evidence="5 9" id="KW-1133">Transmembrane helix</keyword>
<organism evidence="11 12">
    <name type="scientific">Corynebacterium glucuronolyticum</name>
    <dbReference type="NCBI Taxonomy" id="39791"/>
    <lineage>
        <taxon>Bacteria</taxon>
        <taxon>Bacillati</taxon>
        <taxon>Actinomycetota</taxon>
        <taxon>Actinomycetes</taxon>
        <taxon>Mycobacteriales</taxon>
        <taxon>Corynebacteriaceae</taxon>
        <taxon>Corynebacterium</taxon>
    </lineage>
</organism>
<dbReference type="InterPro" id="IPR036259">
    <property type="entry name" value="MFS_trans_sf"/>
</dbReference>
<dbReference type="AlphaFoldDB" id="A0A7T4EEI9"/>
<dbReference type="RefSeq" id="WP_005392209.1">
    <property type="nucleotide sequence ID" value="NZ_CP066007.1"/>
</dbReference>
<dbReference type="EMBL" id="CP066007">
    <property type="protein sequence ID" value="QQB45926.1"/>
    <property type="molecule type" value="Genomic_DNA"/>
</dbReference>